<dbReference type="AlphaFoldDB" id="A0A4R2D2S9"/>
<reference evidence="2 3" key="1">
    <citation type="submission" date="2019-03" db="EMBL/GenBank/DDBJ databases">
        <title>Genomic Encyclopedia of Type Strains, Phase IV (KMG-IV): sequencing the most valuable type-strain genomes for metagenomic binning, comparative biology and taxonomic classification.</title>
        <authorList>
            <person name="Goeker M."/>
        </authorList>
    </citation>
    <scope>NUCLEOTIDE SEQUENCE [LARGE SCALE GENOMIC DNA]</scope>
    <source>
        <strain evidence="2 3">DSM 18401</strain>
    </source>
</reference>
<proteinExistence type="predicted"/>
<organism evidence="2 3">
    <name type="scientific">Shinella granuli</name>
    <dbReference type="NCBI Taxonomy" id="323621"/>
    <lineage>
        <taxon>Bacteria</taxon>
        <taxon>Pseudomonadati</taxon>
        <taxon>Pseudomonadota</taxon>
        <taxon>Alphaproteobacteria</taxon>
        <taxon>Hyphomicrobiales</taxon>
        <taxon>Rhizobiaceae</taxon>
        <taxon>Shinella</taxon>
    </lineage>
</organism>
<evidence type="ECO:0000256" key="1">
    <source>
        <dbReference type="SAM" id="SignalP"/>
    </source>
</evidence>
<accession>A0A4R2D2S9</accession>
<protein>
    <submittedName>
        <fullName evidence="2">Uncharacterized protein</fullName>
    </submittedName>
</protein>
<dbReference type="EMBL" id="SLVX01000002">
    <property type="protein sequence ID" value="TCN47915.1"/>
    <property type="molecule type" value="Genomic_DNA"/>
</dbReference>
<gene>
    <name evidence="2" type="ORF">EV665_102439</name>
</gene>
<feature type="chain" id="PRO_5020652456" evidence="1">
    <location>
        <begin position="21"/>
        <end position="80"/>
    </location>
</feature>
<keyword evidence="1" id="KW-0732">Signal</keyword>
<name>A0A4R2D2S9_SHIGR</name>
<evidence type="ECO:0000313" key="3">
    <source>
        <dbReference type="Proteomes" id="UP000295351"/>
    </source>
</evidence>
<comment type="caution">
    <text evidence="2">The sequence shown here is derived from an EMBL/GenBank/DDBJ whole genome shotgun (WGS) entry which is preliminary data.</text>
</comment>
<keyword evidence="3" id="KW-1185">Reference proteome</keyword>
<evidence type="ECO:0000313" key="2">
    <source>
        <dbReference type="EMBL" id="TCN47915.1"/>
    </source>
</evidence>
<sequence>MPNVALATLILLGTAAAANAQQEVQIGASGTTMGALASQGYEIKAAAPNGSRYVVFMQKDTSAYACEFVNTTQTQCRQIN</sequence>
<feature type="signal peptide" evidence="1">
    <location>
        <begin position="1"/>
        <end position="20"/>
    </location>
</feature>
<dbReference type="RefSeq" id="WP_064329776.1">
    <property type="nucleotide sequence ID" value="NZ_BAABEI010000012.1"/>
</dbReference>
<dbReference type="Proteomes" id="UP000295351">
    <property type="component" value="Unassembled WGS sequence"/>
</dbReference>